<protein>
    <recommendedName>
        <fullName evidence="1">BF1531-like N-terminal domain-containing protein</fullName>
    </recommendedName>
</protein>
<sequence length="309" mass="33993">MLNKFLSELFTGKLSKALSILESITPEPQAPPEILTMLRLAIFKPGQNFISYQRIFNIWSKWGRPALKLNPTKRKVFFLSDFTTDQFSPMITLFSAAQGVEIEIISSGFDSIEQIVLDPSSLMYECAPDIVTLIFSEYWLQKYTGNSSLVKQCDLESAQNALSNLISTIKTNSSANILIGNQPGRAFTFPAGTVSLEGIMGWNLASHKFNQWLGNQAGGRVNIVDIAEAIFDSGGRQAMGSTNYFRARMAFEIPGMLSVAREIATAICHLSGKTHRALVTDWDNTIWGGEVAELGSFGVECGQESPEAL</sequence>
<dbReference type="AlphaFoldDB" id="A0A382NJK6"/>
<accession>A0A382NJK6</accession>
<proteinExistence type="predicted"/>
<dbReference type="Pfam" id="PF21211">
    <property type="entry name" value="FkbH_N"/>
    <property type="match status" value="1"/>
</dbReference>
<evidence type="ECO:0000259" key="1">
    <source>
        <dbReference type="Pfam" id="PF21211"/>
    </source>
</evidence>
<feature type="non-terminal residue" evidence="2">
    <location>
        <position position="309"/>
    </location>
</feature>
<dbReference type="EMBL" id="UINC01100091">
    <property type="protein sequence ID" value="SVC59872.1"/>
    <property type="molecule type" value="Genomic_DNA"/>
</dbReference>
<gene>
    <name evidence="2" type="ORF">METZ01_LOCUS312726</name>
</gene>
<name>A0A382NJK6_9ZZZZ</name>
<feature type="domain" description="BF1531-like N-terminal" evidence="1">
    <location>
        <begin position="75"/>
        <end position="264"/>
    </location>
</feature>
<dbReference type="InterPro" id="IPR049369">
    <property type="entry name" value="BF1531-like_N"/>
</dbReference>
<dbReference type="Gene3D" id="3.40.50.1110">
    <property type="entry name" value="SGNH hydrolase"/>
    <property type="match status" value="1"/>
</dbReference>
<dbReference type="InterPro" id="IPR036514">
    <property type="entry name" value="SGNH_hydro_sf"/>
</dbReference>
<organism evidence="2">
    <name type="scientific">marine metagenome</name>
    <dbReference type="NCBI Taxonomy" id="408172"/>
    <lineage>
        <taxon>unclassified sequences</taxon>
        <taxon>metagenomes</taxon>
        <taxon>ecological metagenomes</taxon>
    </lineage>
</organism>
<reference evidence="2" key="1">
    <citation type="submission" date="2018-05" db="EMBL/GenBank/DDBJ databases">
        <authorList>
            <person name="Lanie J.A."/>
            <person name="Ng W.-L."/>
            <person name="Kazmierczak K.M."/>
            <person name="Andrzejewski T.M."/>
            <person name="Davidsen T.M."/>
            <person name="Wayne K.J."/>
            <person name="Tettelin H."/>
            <person name="Glass J.I."/>
            <person name="Rusch D."/>
            <person name="Podicherti R."/>
            <person name="Tsui H.-C.T."/>
            <person name="Winkler M.E."/>
        </authorList>
    </citation>
    <scope>NUCLEOTIDE SEQUENCE</scope>
</reference>
<evidence type="ECO:0000313" key="2">
    <source>
        <dbReference type="EMBL" id="SVC59872.1"/>
    </source>
</evidence>